<gene>
    <name evidence="1" type="ORF">HSBGL_0155</name>
</gene>
<proteinExistence type="predicted"/>
<reference evidence="1" key="1">
    <citation type="submission" date="2020-11" db="EMBL/GenBank/DDBJ databases">
        <title>Carbohydrate-dependent, anaerobic sulfur respiration: A novel catabolism in halophilic archaea.</title>
        <authorList>
            <person name="Sorokin D.Y."/>
            <person name="Messina E."/>
            <person name="Smedile F."/>
            <person name="La Cono V."/>
            <person name="Hallsworth J.E."/>
            <person name="Yakimov M.M."/>
        </authorList>
    </citation>
    <scope>NUCLEOTIDE SEQUENCE</scope>
    <source>
        <strain evidence="1">HSR-Bgl</strain>
    </source>
</reference>
<dbReference type="AlphaFoldDB" id="A0A897NJZ6"/>
<accession>A0A897NJZ6</accession>
<evidence type="ECO:0000313" key="2">
    <source>
        <dbReference type="Proteomes" id="UP000663305"/>
    </source>
</evidence>
<dbReference type="Proteomes" id="UP000663305">
    <property type="component" value="Chromosome"/>
</dbReference>
<protein>
    <submittedName>
        <fullName evidence="1">Uncharacterized protein</fullName>
    </submittedName>
</protein>
<dbReference type="EMBL" id="CP064789">
    <property type="protein sequence ID" value="QSG10596.1"/>
    <property type="molecule type" value="Genomic_DNA"/>
</dbReference>
<organism evidence="1 2">
    <name type="scientific">Halapricum desulfuricans</name>
    <dbReference type="NCBI Taxonomy" id="2841257"/>
    <lineage>
        <taxon>Archaea</taxon>
        <taxon>Methanobacteriati</taxon>
        <taxon>Methanobacteriota</taxon>
        <taxon>Stenosarchaea group</taxon>
        <taxon>Halobacteria</taxon>
        <taxon>Halobacteriales</taxon>
        <taxon>Haloarculaceae</taxon>
        <taxon>Halapricum</taxon>
    </lineage>
</organism>
<name>A0A897NJZ6_9EURY</name>
<sequence>MVRTPIEIVLHAKRRGRARSRGRAGGETTVTLVAQHVGVRQSNPFSRLHYWTET</sequence>
<evidence type="ECO:0000313" key="1">
    <source>
        <dbReference type="EMBL" id="QSG10596.1"/>
    </source>
</evidence>